<reference evidence="3 4" key="1">
    <citation type="submission" date="2018-11" db="EMBL/GenBank/DDBJ databases">
        <authorList>
            <person name="Li F."/>
        </authorList>
    </citation>
    <scope>NUCLEOTIDE SEQUENCE [LARGE SCALE GENOMIC DNA]</scope>
    <source>
        <strain evidence="3 4">Gsoil 097</strain>
    </source>
</reference>
<protein>
    <submittedName>
        <fullName evidence="3">GIY-YIG nuclease family protein</fullName>
    </submittedName>
</protein>
<accession>A0A3N0CIF0</accession>
<dbReference type="PANTHER" id="PTHR34477:SF1">
    <property type="entry name" value="UPF0213 PROTEIN YHBQ"/>
    <property type="match status" value="1"/>
</dbReference>
<dbReference type="EMBL" id="RJSE01000007">
    <property type="protein sequence ID" value="RNL63214.1"/>
    <property type="molecule type" value="Genomic_DNA"/>
</dbReference>
<dbReference type="Pfam" id="PF01541">
    <property type="entry name" value="GIY-YIG"/>
    <property type="match status" value="1"/>
</dbReference>
<evidence type="ECO:0000313" key="3">
    <source>
        <dbReference type="EMBL" id="RNL63214.1"/>
    </source>
</evidence>
<keyword evidence="4" id="KW-1185">Reference proteome</keyword>
<dbReference type="Gene3D" id="3.40.1440.10">
    <property type="entry name" value="GIY-YIG endonuclease"/>
    <property type="match status" value="1"/>
</dbReference>
<dbReference type="RefSeq" id="WP_123228507.1">
    <property type="nucleotide sequence ID" value="NZ_RJSE01000007.1"/>
</dbReference>
<evidence type="ECO:0000313" key="4">
    <source>
        <dbReference type="Proteomes" id="UP000267128"/>
    </source>
</evidence>
<dbReference type="PANTHER" id="PTHR34477">
    <property type="entry name" value="UPF0213 PROTEIN YHBQ"/>
    <property type="match status" value="1"/>
</dbReference>
<dbReference type="CDD" id="cd10456">
    <property type="entry name" value="GIY-YIG_UPF0213"/>
    <property type="match status" value="1"/>
</dbReference>
<dbReference type="InterPro" id="IPR000305">
    <property type="entry name" value="GIY-YIG_endonuc"/>
</dbReference>
<dbReference type="InterPro" id="IPR035901">
    <property type="entry name" value="GIY-YIG_endonuc_sf"/>
</dbReference>
<proteinExistence type="inferred from homology"/>
<feature type="domain" description="GIY-YIG" evidence="2">
    <location>
        <begin position="1"/>
        <end position="75"/>
    </location>
</feature>
<dbReference type="InterPro" id="IPR050190">
    <property type="entry name" value="UPF0213_domain"/>
</dbReference>
<dbReference type="Proteomes" id="UP000267128">
    <property type="component" value="Unassembled WGS sequence"/>
</dbReference>
<comment type="caution">
    <text evidence="3">The sequence shown here is derived from an EMBL/GenBank/DDBJ whole genome shotgun (WGS) entry which is preliminary data.</text>
</comment>
<dbReference type="SUPFAM" id="SSF82771">
    <property type="entry name" value="GIY-YIG endonuclease"/>
    <property type="match status" value="1"/>
</dbReference>
<dbReference type="PROSITE" id="PS50164">
    <property type="entry name" value="GIY_YIG"/>
    <property type="match status" value="1"/>
</dbReference>
<comment type="similarity">
    <text evidence="1">Belongs to the UPF0213 family.</text>
</comment>
<evidence type="ECO:0000259" key="2">
    <source>
        <dbReference type="PROSITE" id="PS50164"/>
    </source>
</evidence>
<dbReference type="AlphaFoldDB" id="A0A3N0CIF0"/>
<organism evidence="3 4">
    <name type="scientific">Nocardioides marmoriginsengisoli</name>
    <dbReference type="NCBI Taxonomy" id="661483"/>
    <lineage>
        <taxon>Bacteria</taxon>
        <taxon>Bacillati</taxon>
        <taxon>Actinomycetota</taxon>
        <taxon>Actinomycetes</taxon>
        <taxon>Propionibacteriales</taxon>
        <taxon>Nocardioidaceae</taxon>
        <taxon>Nocardioides</taxon>
    </lineage>
</organism>
<sequence>MPYVYMVECCDGSYYVGSTWDLERRIIEHNLKLGSRYTRRRTPVRLVWFEEYSRIEDAFLREKQVQGWGRPKRQALIDDRLDDLPGLSKSRDVG</sequence>
<evidence type="ECO:0000256" key="1">
    <source>
        <dbReference type="ARBA" id="ARBA00007435"/>
    </source>
</evidence>
<dbReference type="OrthoDB" id="9797095at2"/>
<gene>
    <name evidence="3" type="ORF">EFK50_16085</name>
</gene>
<name>A0A3N0CIF0_9ACTN</name>